<evidence type="ECO:0000313" key="5">
    <source>
        <dbReference type="Proteomes" id="UP000237839"/>
    </source>
</evidence>
<dbReference type="PANTHER" id="PTHR30344">
    <property type="entry name" value="6-PHOSPHOGLUCONOLACTONASE-RELATED"/>
    <property type="match status" value="1"/>
</dbReference>
<name>A0A2S9GZP4_9BURK</name>
<keyword evidence="3" id="KW-0732">Signal</keyword>
<feature type="signal peptide" evidence="3">
    <location>
        <begin position="1"/>
        <end position="29"/>
    </location>
</feature>
<accession>A0A2S9GZP4</accession>
<evidence type="ECO:0000256" key="3">
    <source>
        <dbReference type="SAM" id="SignalP"/>
    </source>
</evidence>
<comment type="caution">
    <text evidence="4">The sequence shown here is derived from an EMBL/GenBank/DDBJ whole genome shotgun (WGS) entry which is preliminary data.</text>
</comment>
<dbReference type="Gene3D" id="2.130.10.10">
    <property type="entry name" value="YVTN repeat-like/Quinoprotein amine dehydrogenase"/>
    <property type="match status" value="3"/>
</dbReference>
<dbReference type="PROSITE" id="PS51257">
    <property type="entry name" value="PROKAR_LIPOPROTEIN"/>
    <property type="match status" value="1"/>
</dbReference>
<gene>
    <name evidence="4" type="ORF">S2091_1943</name>
</gene>
<dbReference type="AlphaFoldDB" id="A0A2S9GZP4"/>
<feature type="chain" id="PRO_5015392793" evidence="3">
    <location>
        <begin position="30"/>
        <end position="406"/>
    </location>
</feature>
<keyword evidence="2" id="KW-0119">Carbohydrate metabolism</keyword>
<dbReference type="SUPFAM" id="SSF75011">
    <property type="entry name" value="3-carboxy-cis,cis-mucoante lactonizing enzyme"/>
    <property type="match status" value="1"/>
</dbReference>
<evidence type="ECO:0000256" key="1">
    <source>
        <dbReference type="ARBA" id="ARBA00005564"/>
    </source>
</evidence>
<dbReference type="PANTHER" id="PTHR30344:SF1">
    <property type="entry name" value="6-PHOSPHOGLUCONOLACTONASE"/>
    <property type="match status" value="1"/>
</dbReference>
<dbReference type="OrthoDB" id="145213at2"/>
<comment type="similarity">
    <text evidence="1">Belongs to the cycloisomerase 2 family.</text>
</comment>
<sequence length="406" mass="40210">MKHSPQLSAPRILGGITISCLLAALSACGGSSSSTPATTSNATAPVIAPPLANQLYTQSNETANVIVHFSRSATGAITVVDRTSTGGVGTNGIKSGGAPAAPGPDTLASQHSVIISPDKSTLFAVNAGDNSISVFAINQTTGSLTLEKNTSTNGLTPNSLAFNNGYLYVTFQGGSDQLGAYQVGSGGGLTQVGLYSLAVAGAAPNQVVISPNGSFVVVSAGHAANAIVSYPINGDGSLATPIVNVTGNTPFAGAFMQTASNWVYLSTNIGGMGLGSFSFSTSGALTAIASGTSGVAAPCWLSITPNNQFAYVGNGAGAISSYSVTTAGAVSLLSAQAATEPSAITGVNSVAADSWVSPDGLYLYSDYLGDDKVVAYSISSTGVLTKINQAVLGTATGLSMQGLVGI</sequence>
<dbReference type="Pfam" id="PF10282">
    <property type="entry name" value="Lactonase"/>
    <property type="match status" value="2"/>
</dbReference>
<keyword evidence="2" id="KW-0313">Glucose metabolism</keyword>
<dbReference type="RefSeq" id="WP_105531606.1">
    <property type="nucleotide sequence ID" value="NZ_PUGF01000008.1"/>
</dbReference>
<dbReference type="Proteomes" id="UP000237839">
    <property type="component" value="Unassembled WGS sequence"/>
</dbReference>
<dbReference type="GO" id="GO:0017057">
    <property type="term" value="F:6-phosphogluconolactonase activity"/>
    <property type="evidence" value="ECO:0007669"/>
    <property type="project" value="TreeGrafter"/>
</dbReference>
<evidence type="ECO:0000256" key="2">
    <source>
        <dbReference type="ARBA" id="ARBA00022526"/>
    </source>
</evidence>
<dbReference type="EMBL" id="PUGF01000008">
    <property type="protein sequence ID" value="PRC93205.1"/>
    <property type="molecule type" value="Genomic_DNA"/>
</dbReference>
<protein>
    <submittedName>
        <fullName evidence="4">Lactonase, 7-bladed beta-propeller</fullName>
    </submittedName>
</protein>
<keyword evidence="5" id="KW-1185">Reference proteome</keyword>
<dbReference type="InterPro" id="IPR019405">
    <property type="entry name" value="Lactonase_7-beta_prop"/>
</dbReference>
<organism evidence="4 5">
    <name type="scientific">Solimicrobium silvestre</name>
    <dbReference type="NCBI Taxonomy" id="2099400"/>
    <lineage>
        <taxon>Bacteria</taxon>
        <taxon>Pseudomonadati</taxon>
        <taxon>Pseudomonadota</taxon>
        <taxon>Betaproteobacteria</taxon>
        <taxon>Burkholderiales</taxon>
        <taxon>Oxalobacteraceae</taxon>
        <taxon>Solimicrobium</taxon>
    </lineage>
</organism>
<dbReference type="InterPro" id="IPR050282">
    <property type="entry name" value="Cycloisomerase_2"/>
</dbReference>
<dbReference type="GO" id="GO:0006006">
    <property type="term" value="P:glucose metabolic process"/>
    <property type="evidence" value="ECO:0007669"/>
    <property type="project" value="UniProtKB-KW"/>
</dbReference>
<evidence type="ECO:0000313" key="4">
    <source>
        <dbReference type="EMBL" id="PRC93205.1"/>
    </source>
</evidence>
<dbReference type="InterPro" id="IPR015943">
    <property type="entry name" value="WD40/YVTN_repeat-like_dom_sf"/>
</dbReference>
<reference evidence="4 5" key="1">
    <citation type="submission" date="2018-02" db="EMBL/GenBank/DDBJ databases">
        <title>Solimicrobium silvestre gen. nov., sp. nov., isolated from alpine forest soil.</title>
        <authorList>
            <person name="Margesin R."/>
            <person name="Albuquerque L."/>
            <person name="Zhang D.-C."/>
            <person name="Froufe H.J.C."/>
            <person name="Severino R."/>
            <person name="Roxo I."/>
            <person name="Egas C."/>
            <person name="Da Costa M.S."/>
        </authorList>
    </citation>
    <scope>NUCLEOTIDE SEQUENCE [LARGE SCALE GENOMIC DNA]</scope>
    <source>
        <strain evidence="4 5">S20-91</strain>
    </source>
</reference>
<proteinExistence type="inferred from homology"/>